<dbReference type="GO" id="GO:0003677">
    <property type="term" value="F:DNA binding"/>
    <property type="evidence" value="ECO:0007669"/>
    <property type="project" value="UniProtKB-KW"/>
</dbReference>
<dbReference type="EMBL" id="JAVDXW010000001">
    <property type="protein sequence ID" value="MDR7300106.1"/>
    <property type="molecule type" value="Genomic_DNA"/>
</dbReference>
<dbReference type="PRINTS" id="PR00046">
    <property type="entry name" value="SIGMA70FCT"/>
</dbReference>
<dbReference type="InterPro" id="IPR036388">
    <property type="entry name" value="WH-like_DNA-bd_sf"/>
</dbReference>
<dbReference type="SUPFAM" id="SSF88946">
    <property type="entry name" value="Sigma2 domain of RNA polymerase sigma factors"/>
    <property type="match status" value="1"/>
</dbReference>
<protein>
    <submittedName>
        <fullName evidence="7">RNA polymerase primary sigma factor/RNA polymerase nonessential primary-like sigma factor</fullName>
    </submittedName>
</protein>
<dbReference type="RefSeq" id="WP_310268323.1">
    <property type="nucleotide sequence ID" value="NZ_JAVDXW010000001.1"/>
</dbReference>
<dbReference type="InterPro" id="IPR007627">
    <property type="entry name" value="RNA_pol_sigma70_r2"/>
</dbReference>
<dbReference type="Gene3D" id="1.10.601.10">
    <property type="entry name" value="RNA Polymerase Primary Sigma Factor"/>
    <property type="match status" value="2"/>
</dbReference>
<dbReference type="Pfam" id="PF04539">
    <property type="entry name" value="Sigma70_r3"/>
    <property type="match status" value="1"/>
</dbReference>
<evidence type="ECO:0000256" key="5">
    <source>
        <dbReference type="ARBA" id="ARBA00023163"/>
    </source>
</evidence>
<comment type="similarity">
    <text evidence="1">Belongs to the sigma-70 factor family.</text>
</comment>
<name>A0AAE3ZAL6_9ACTN</name>
<dbReference type="InterPro" id="IPR013324">
    <property type="entry name" value="RNA_pol_sigma_r3/r4-like"/>
</dbReference>
<dbReference type="InterPro" id="IPR050239">
    <property type="entry name" value="Sigma-70_RNA_pol_init_factors"/>
</dbReference>
<reference evidence="7" key="1">
    <citation type="submission" date="2023-07" db="EMBL/GenBank/DDBJ databases">
        <title>Sequencing the genomes of 1000 actinobacteria strains.</title>
        <authorList>
            <person name="Klenk H.-P."/>
        </authorList>
    </citation>
    <scope>NUCLEOTIDE SEQUENCE</scope>
    <source>
        <strain evidence="7">DSM 45977</strain>
    </source>
</reference>
<keyword evidence="5" id="KW-0804">Transcription</keyword>
<accession>A0AAE3ZAL6</accession>
<proteinExistence type="inferred from homology"/>
<dbReference type="PROSITE" id="PS00715">
    <property type="entry name" value="SIGMA70_1"/>
    <property type="match status" value="1"/>
</dbReference>
<organism evidence="7 8">
    <name type="scientific">Haloactinomyces albus</name>
    <dbReference type="NCBI Taxonomy" id="1352928"/>
    <lineage>
        <taxon>Bacteria</taxon>
        <taxon>Bacillati</taxon>
        <taxon>Actinomycetota</taxon>
        <taxon>Actinomycetes</taxon>
        <taxon>Actinopolysporales</taxon>
        <taxon>Actinopolysporaceae</taxon>
        <taxon>Haloactinomyces</taxon>
    </lineage>
</organism>
<dbReference type="AlphaFoldDB" id="A0AAE3ZAL6"/>
<dbReference type="PANTHER" id="PTHR30603">
    <property type="entry name" value="RNA POLYMERASE SIGMA FACTOR RPO"/>
    <property type="match status" value="1"/>
</dbReference>
<dbReference type="InterPro" id="IPR009042">
    <property type="entry name" value="RNA_pol_sigma70_r1_2"/>
</dbReference>
<dbReference type="CDD" id="cd06171">
    <property type="entry name" value="Sigma70_r4"/>
    <property type="match status" value="1"/>
</dbReference>
<dbReference type="Pfam" id="PF04545">
    <property type="entry name" value="Sigma70_r4"/>
    <property type="match status" value="1"/>
</dbReference>
<dbReference type="InterPro" id="IPR007624">
    <property type="entry name" value="RNA_pol_sigma70_r3"/>
</dbReference>
<dbReference type="InterPro" id="IPR007630">
    <property type="entry name" value="RNA_pol_sigma70_r4"/>
</dbReference>
<dbReference type="NCBIfam" id="TIGR02937">
    <property type="entry name" value="sigma70-ECF"/>
    <property type="match status" value="1"/>
</dbReference>
<evidence type="ECO:0000259" key="6">
    <source>
        <dbReference type="PROSITE" id="PS00715"/>
    </source>
</evidence>
<dbReference type="InterPro" id="IPR000943">
    <property type="entry name" value="RNA_pol_sigma70"/>
</dbReference>
<feature type="domain" description="RNA polymerase sigma-70" evidence="6">
    <location>
        <begin position="113"/>
        <end position="126"/>
    </location>
</feature>
<keyword evidence="8" id="KW-1185">Reference proteome</keyword>
<sequence length="322" mass="36226">MSQAKTLAEGRVADTHTDQDLVGQYLNEIGSTPLLTADDEVALAKRIEAGVYAAELLRQVDAGERTVPSEERRDLAMVARDGQRAKEYMIRANLRLVVSVAKKQLRGGVPFSDIIQEGNAGLIHAVEKFDYAKGYKFSTYATWWIRQSINRGLAEQGRTVRLPVHVVEQLNKFDRLERKLGTRLEREPTVEELAAEAEVSPEKITELRRAAREVISIDVPVGEDGETSVGDLIEDTETPRASEIVEQRAFTEELRTLLGSLPEREARIVSLRYGLDDGHQHTLQHVAARMGLTRERIRQLEKQALAELRSPERSRRLLAWAS</sequence>
<evidence type="ECO:0000256" key="1">
    <source>
        <dbReference type="ARBA" id="ARBA00007788"/>
    </source>
</evidence>
<dbReference type="GO" id="GO:0016987">
    <property type="term" value="F:sigma factor activity"/>
    <property type="evidence" value="ECO:0007669"/>
    <property type="project" value="UniProtKB-KW"/>
</dbReference>
<comment type="caution">
    <text evidence="7">The sequence shown here is derived from an EMBL/GenBank/DDBJ whole genome shotgun (WGS) entry which is preliminary data.</text>
</comment>
<gene>
    <name evidence="7" type="ORF">JOF55_000287</name>
</gene>
<dbReference type="Gene3D" id="1.10.10.10">
    <property type="entry name" value="Winged helix-like DNA-binding domain superfamily/Winged helix DNA-binding domain"/>
    <property type="match status" value="2"/>
</dbReference>
<dbReference type="Pfam" id="PF04542">
    <property type="entry name" value="Sigma70_r2"/>
    <property type="match status" value="1"/>
</dbReference>
<keyword evidence="4" id="KW-0238">DNA-binding</keyword>
<evidence type="ECO:0000313" key="7">
    <source>
        <dbReference type="EMBL" id="MDR7300106.1"/>
    </source>
</evidence>
<keyword evidence="2" id="KW-0805">Transcription regulation</keyword>
<dbReference type="Pfam" id="PF00140">
    <property type="entry name" value="Sigma70_r1_2"/>
    <property type="match status" value="1"/>
</dbReference>
<evidence type="ECO:0000256" key="3">
    <source>
        <dbReference type="ARBA" id="ARBA00023082"/>
    </source>
</evidence>
<dbReference type="InterPro" id="IPR013325">
    <property type="entry name" value="RNA_pol_sigma_r2"/>
</dbReference>
<dbReference type="Proteomes" id="UP001180845">
    <property type="component" value="Unassembled WGS sequence"/>
</dbReference>
<dbReference type="PANTHER" id="PTHR30603:SF60">
    <property type="entry name" value="RNA POLYMERASE SIGMA FACTOR RPOD"/>
    <property type="match status" value="1"/>
</dbReference>
<evidence type="ECO:0000256" key="2">
    <source>
        <dbReference type="ARBA" id="ARBA00023015"/>
    </source>
</evidence>
<evidence type="ECO:0000313" key="8">
    <source>
        <dbReference type="Proteomes" id="UP001180845"/>
    </source>
</evidence>
<evidence type="ECO:0000256" key="4">
    <source>
        <dbReference type="ARBA" id="ARBA00023125"/>
    </source>
</evidence>
<dbReference type="GO" id="GO:0006352">
    <property type="term" value="P:DNA-templated transcription initiation"/>
    <property type="evidence" value="ECO:0007669"/>
    <property type="project" value="InterPro"/>
</dbReference>
<dbReference type="InterPro" id="IPR014284">
    <property type="entry name" value="RNA_pol_sigma-70_dom"/>
</dbReference>
<keyword evidence="3" id="KW-0731">Sigma factor</keyword>
<dbReference type="SUPFAM" id="SSF88659">
    <property type="entry name" value="Sigma3 and sigma4 domains of RNA polymerase sigma factors"/>
    <property type="match status" value="2"/>
</dbReference>